<evidence type="ECO:0000256" key="1">
    <source>
        <dbReference type="ARBA" id="ARBA00004141"/>
    </source>
</evidence>
<dbReference type="Proteomes" id="UP001390339">
    <property type="component" value="Unassembled WGS sequence"/>
</dbReference>
<reference evidence="7 8" key="1">
    <citation type="journal article" date="2024" name="IMA Fungus">
        <title>Apiospora arundinis, a panoply of carbohydrate-active enzymes and secondary metabolites.</title>
        <authorList>
            <person name="Sorensen T."/>
            <person name="Petersen C."/>
            <person name="Muurmann A.T."/>
            <person name="Christiansen J.V."/>
            <person name="Brundto M.L."/>
            <person name="Overgaard C.K."/>
            <person name="Boysen A.T."/>
            <person name="Wollenberg R.D."/>
            <person name="Larsen T.O."/>
            <person name="Sorensen J.L."/>
            <person name="Nielsen K.L."/>
            <person name="Sondergaard T.E."/>
        </authorList>
    </citation>
    <scope>NUCLEOTIDE SEQUENCE [LARGE SCALE GENOMIC DNA]</scope>
    <source>
        <strain evidence="7 8">AAU 773</strain>
    </source>
</reference>
<feature type="transmembrane region" description="Helical" evidence="5">
    <location>
        <begin position="367"/>
        <end position="390"/>
    </location>
</feature>
<feature type="transmembrane region" description="Helical" evidence="5">
    <location>
        <begin position="173"/>
        <end position="192"/>
    </location>
</feature>
<dbReference type="PANTHER" id="PTHR23112">
    <property type="entry name" value="G PROTEIN-COUPLED RECEPTOR 157-RELATED"/>
    <property type="match status" value="1"/>
</dbReference>
<sequence>MAPINLAVAIPTLVGSILSFLATSTALVAHIIAPPGRHFRHALILNLFIADGMNSLNNSISGIITMLNLNKPEPLSPGLACNINAFMGQFSVQAVDFNILIMSITVLLTLRTQRLSTEPSRLTVLSICALAWVPSVITSSIGIGLDAYGPVSGNWCWISASRSTLRYALTHSWRMGIFLASVVIYTYIYIYLKRTFNRFALNTSTGTGTTTTTTTTTTNNNSLNLPVGHHQIVGGKANDSLDTTDTSAIIVKKTFYIDDEENSPTTSTANPRVFGSAARADAMPLQDLEPGRLSNGAALGRPLKVSVDSNNNNAKTNRQTVHGGARHASRSNLRRILLLNGYPVLYIVLWIPGIATRLVEAVRGSSPPWLVVLQSSTQYVGLANAVTYSWNEQMTERIKRLLR</sequence>
<organism evidence="7 8">
    <name type="scientific">Apiospora arundinis</name>
    <dbReference type="NCBI Taxonomy" id="335852"/>
    <lineage>
        <taxon>Eukaryota</taxon>
        <taxon>Fungi</taxon>
        <taxon>Dikarya</taxon>
        <taxon>Ascomycota</taxon>
        <taxon>Pezizomycotina</taxon>
        <taxon>Sordariomycetes</taxon>
        <taxon>Xylariomycetidae</taxon>
        <taxon>Amphisphaeriales</taxon>
        <taxon>Apiosporaceae</taxon>
        <taxon>Apiospora</taxon>
    </lineage>
</organism>
<feature type="transmembrane region" description="Helical" evidence="5">
    <location>
        <begin position="87"/>
        <end position="110"/>
    </location>
</feature>
<name>A0ABR2HYP5_9PEZI</name>
<keyword evidence="4 5" id="KW-0472">Membrane</keyword>
<accession>A0ABR2HYP5</accession>
<feature type="transmembrane region" description="Helical" evidence="5">
    <location>
        <begin position="122"/>
        <end position="145"/>
    </location>
</feature>
<feature type="transmembrane region" description="Helical" evidence="5">
    <location>
        <begin position="336"/>
        <end position="355"/>
    </location>
</feature>
<proteinExistence type="predicted"/>
<evidence type="ECO:0000256" key="5">
    <source>
        <dbReference type="SAM" id="Phobius"/>
    </source>
</evidence>
<evidence type="ECO:0000256" key="2">
    <source>
        <dbReference type="ARBA" id="ARBA00022692"/>
    </source>
</evidence>
<evidence type="ECO:0000313" key="7">
    <source>
        <dbReference type="EMBL" id="KAK8855003.1"/>
    </source>
</evidence>
<dbReference type="PANTHER" id="PTHR23112:SF0">
    <property type="entry name" value="TRANSMEMBRANE PROTEIN 116"/>
    <property type="match status" value="1"/>
</dbReference>
<gene>
    <name evidence="7" type="ORF">PGQ11_010915</name>
</gene>
<evidence type="ECO:0000256" key="4">
    <source>
        <dbReference type="ARBA" id="ARBA00023136"/>
    </source>
</evidence>
<feature type="transmembrane region" description="Helical" evidence="5">
    <location>
        <begin position="44"/>
        <end position="67"/>
    </location>
</feature>
<dbReference type="Pfam" id="PF11710">
    <property type="entry name" value="Git3"/>
    <property type="match status" value="1"/>
</dbReference>
<dbReference type="InterPro" id="IPR023041">
    <property type="entry name" value="Glucose_rcpt_Git3-like_N"/>
</dbReference>
<comment type="subcellular location">
    <subcellularLocation>
        <location evidence="1">Membrane</location>
        <topology evidence="1">Multi-pass membrane protein</topology>
    </subcellularLocation>
</comment>
<protein>
    <submittedName>
        <fullName evidence="7">G protein-coupled glucose receptor regulating Gpa2-domain-containing protein</fullName>
    </submittedName>
</protein>
<dbReference type="SUPFAM" id="SSF81321">
    <property type="entry name" value="Family A G protein-coupled receptor-like"/>
    <property type="match status" value="1"/>
</dbReference>
<evidence type="ECO:0000313" key="8">
    <source>
        <dbReference type="Proteomes" id="UP001390339"/>
    </source>
</evidence>
<evidence type="ECO:0000256" key="3">
    <source>
        <dbReference type="ARBA" id="ARBA00022989"/>
    </source>
</evidence>
<keyword evidence="7" id="KW-0675">Receptor</keyword>
<keyword evidence="8" id="KW-1185">Reference proteome</keyword>
<feature type="domain" description="Glucose receptor Git3-like N-terminal" evidence="6">
    <location>
        <begin position="9"/>
        <end position="198"/>
    </location>
</feature>
<keyword evidence="3 5" id="KW-1133">Transmembrane helix</keyword>
<comment type="caution">
    <text evidence="7">The sequence shown here is derived from an EMBL/GenBank/DDBJ whole genome shotgun (WGS) entry which is preliminary data.</text>
</comment>
<evidence type="ECO:0000259" key="6">
    <source>
        <dbReference type="Pfam" id="PF11710"/>
    </source>
</evidence>
<dbReference type="EMBL" id="JAPCWZ010000007">
    <property type="protein sequence ID" value="KAK8855003.1"/>
    <property type="molecule type" value="Genomic_DNA"/>
</dbReference>
<feature type="transmembrane region" description="Helical" evidence="5">
    <location>
        <begin position="6"/>
        <end position="32"/>
    </location>
</feature>
<keyword evidence="2 5" id="KW-0812">Transmembrane</keyword>
<dbReference type="Gene3D" id="1.20.1070.10">
    <property type="entry name" value="Rhodopsin 7-helix transmembrane proteins"/>
    <property type="match status" value="1"/>
</dbReference>